<sequence length="46" mass="5485">MDKLDKIIAQLDELELSQKHKDDQIKHNQNSLFLGLPKVYHEINQR</sequence>
<dbReference type="EMBL" id="CAJJDP010000034">
    <property type="protein sequence ID" value="CAD8157572.1"/>
    <property type="molecule type" value="Genomic_DNA"/>
</dbReference>
<keyword evidence="2" id="KW-1185">Reference proteome</keyword>
<dbReference type="AlphaFoldDB" id="A0A8S1U0V3"/>
<reference evidence="1" key="1">
    <citation type="submission" date="2021-01" db="EMBL/GenBank/DDBJ databases">
        <authorList>
            <consortium name="Genoscope - CEA"/>
            <person name="William W."/>
        </authorList>
    </citation>
    <scope>NUCLEOTIDE SEQUENCE</scope>
</reference>
<accession>A0A8S1U0V3</accession>
<protein>
    <submittedName>
        <fullName evidence="1">Uncharacterized protein</fullName>
    </submittedName>
</protein>
<evidence type="ECO:0000313" key="2">
    <source>
        <dbReference type="Proteomes" id="UP000683925"/>
    </source>
</evidence>
<proteinExistence type="predicted"/>
<evidence type="ECO:0000313" key="1">
    <source>
        <dbReference type="EMBL" id="CAD8157572.1"/>
    </source>
</evidence>
<organism evidence="1 2">
    <name type="scientific">Paramecium octaurelia</name>
    <dbReference type="NCBI Taxonomy" id="43137"/>
    <lineage>
        <taxon>Eukaryota</taxon>
        <taxon>Sar</taxon>
        <taxon>Alveolata</taxon>
        <taxon>Ciliophora</taxon>
        <taxon>Intramacronucleata</taxon>
        <taxon>Oligohymenophorea</taxon>
        <taxon>Peniculida</taxon>
        <taxon>Parameciidae</taxon>
        <taxon>Paramecium</taxon>
    </lineage>
</organism>
<dbReference type="Proteomes" id="UP000683925">
    <property type="component" value="Unassembled WGS sequence"/>
</dbReference>
<comment type="caution">
    <text evidence="1">The sequence shown here is derived from an EMBL/GenBank/DDBJ whole genome shotgun (WGS) entry which is preliminary data.</text>
</comment>
<gene>
    <name evidence="1" type="ORF">POCTA_138.1.T0340040</name>
</gene>
<name>A0A8S1U0V3_PAROT</name>